<proteinExistence type="predicted"/>
<accession>A0A6J4NZ22</accession>
<dbReference type="EMBL" id="CADCTZ010001500">
    <property type="protein sequence ID" value="CAA9401782.1"/>
    <property type="molecule type" value="Genomic_DNA"/>
</dbReference>
<protein>
    <submittedName>
        <fullName evidence="1">Uncharacterized protein</fullName>
    </submittedName>
</protein>
<sequence>DRCANFSASTCPTQHFKFTASSTASKLPLEKFHRLLDLFFWV</sequence>
<evidence type="ECO:0000313" key="1">
    <source>
        <dbReference type="EMBL" id="CAA9401782.1"/>
    </source>
</evidence>
<gene>
    <name evidence="1" type="ORF">AVDCRST_MAG84-6179</name>
</gene>
<organism evidence="1">
    <name type="scientific">uncultured Microcoleus sp</name>
    <dbReference type="NCBI Taxonomy" id="259945"/>
    <lineage>
        <taxon>Bacteria</taxon>
        <taxon>Bacillati</taxon>
        <taxon>Cyanobacteriota</taxon>
        <taxon>Cyanophyceae</taxon>
        <taxon>Oscillatoriophycideae</taxon>
        <taxon>Oscillatoriales</taxon>
        <taxon>Microcoleaceae</taxon>
        <taxon>Microcoleus</taxon>
        <taxon>environmental samples</taxon>
    </lineage>
</organism>
<dbReference type="AlphaFoldDB" id="A0A6J4NZ22"/>
<name>A0A6J4NZ22_9CYAN</name>
<feature type="non-terminal residue" evidence="1">
    <location>
        <position position="1"/>
    </location>
</feature>
<reference evidence="1" key="1">
    <citation type="submission" date="2020-02" db="EMBL/GenBank/DDBJ databases">
        <authorList>
            <person name="Meier V. D."/>
        </authorList>
    </citation>
    <scope>NUCLEOTIDE SEQUENCE</scope>
    <source>
        <strain evidence="1">AVDCRST_MAG84</strain>
    </source>
</reference>
<feature type="non-terminal residue" evidence="1">
    <location>
        <position position="42"/>
    </location>
</feature>